<keyword evidence="8" id="KW-1185">Reference proteome</keyword>
<organism evidence="7 8">
    <name type="scientific">Allochromatium humboldtianum</name>
    <dbReference type="NCBI Taxonomy" id="504901"/>
    <lineage>
        <taxon>Bacteria</taxon>
        <taxon>Pseudomonadati</taxon>
        <taxon>Pseudomonadota</taxon>
        <taxon>Gammaproteobacteria</taxon>
        <taxon>Chromatiales</taxon>
        <taxon>Chromatiaceae</taxon>
        <taxon>Allochromatium</taxon>
    </lineage>
</organism>
<evidence type="ECO:0000256" key="4">
    <source>
        <dbReference type="ARBA" id="ARBA00022989"/>
    </source>
</evidence>
<dbReference type="PANTHER" id="PTHR21716:SF64">
    <property type="entry name" value="AI-2 TRANSPORT PROTEIN TQSA"/>
    <property type="match status" value="1"/>
</dbReference>
<feature type="transmembrane region" description="Helical" evidence="6">
    <location>
        <begin position="299"/>
        <end position="325"/>
    </location>
</feature>
<evidence type="ECO:0000256" key="2">
    <source>
        <dbReference type="ARBA" id="ARBA00009773"/>
    </source>
</evidence>
<keyword evidence="4 6" id="KW-1133">Transmembrane helix</keyword>
<comment type="subcellular location">
    <subcellularLocation>
        <location evidence="1">Membrane</location>
        <topology evidence="1">Multi-pass membrane protein</topology>
    </subcellularLocation>
</comment>
<feature type="transmembrane region" description="Helical" evidence="6">
    <location>
        <begin position="33"/>
        <end position="51"/>
    </location>
</feature>
<dbReference type="GO" id="GO:0016020">
    <property type="term" value="C:membrane"/>
    <property type="evidence" value="ECO:0007669"/>
    <property type="project" value="UniProtKB-SubCell"/>
</dbReference>
<dbReference type="AlphaFoldDB" id="A0A850R302"/>
<feature type="transmembrane region" description="Helical" evidence="6">
    <location>
        <begin position="63"/>
        <end position="87"/>
    </location>
</feature>
<feature type="transmembrane region" description="Helical" evidence="6">
    <location>
        <begin position="197"/>
        <end position="217"/>
    </location>
</feature>
<dbReference type="GO" id="GO:0055085">
    <property type="term" value="P:transmembrane transport"/>
    <property type="evidence" value="ECO:0007669"/>
    <property type="project" value="TreeGrafter"/>
</dbReference>
<dbReference type="Pfam" id="PF01594">
    <property type="entry name" value="AI-2E_transport"/>
    <property type="match status" value="1"/>
</dbReference>
<dbReference type="RefSeq" id="WP_176975775.1">
    <property type="nucleotide sequence ID" value="NZ_JABZEO010000004.1"/>
</dbReference>
<evidence type="ECO:0000256" key="1">
    <source>
        <dbReference type="ARBA" id="ARBA00004141"/>
    </source>
</evidence>
<proteinExistence type="inferred from homology"/>
<evidence type="ECO:0000256" key="6">
    <source>
        <dbReference type="SAM" id="Phobius"/>
    </source>
</evidence>
<evidence type="ECO:0000256" key="5">
    <source>
        <dbReference type="ARBA" id="ARBA00023136"/>
    </source>
</evidence>
<comment type="similarity">
    <text evidence="2">Belongs to the autoinducer-2 exporter (AI-2E) (TC 2.A.86) family.</text>
</comment>
<evidence type="ECO:0000313" key="7">
    <source>
        <dbReference type="EMBL" id="NVZ08999.1"/>
    </source>
</evidence>
<accession>A0A850R302</accession>
<protein>
    <submittedName>
        <fullName evidence="7">AI-2E family transporter</fullName>
    </submittedName>
</protein>
<sequence>MNVLAGFSPAARGLIVTAAIAIVLLFLQAAESVVAPILLAAFIAVIAAPPLRWMQRKGVPKWGALALVAFVLLDVGSLFGLIATGALEGFKDSLPSYQERLVLLNDQLGQWLEGKGIANSTQAMPDILDPALAGSLVRVALSNMGSIFGTGLLILLAVVFMLLEAPGLWLKLRTAFHLTKESEARLQRVLDALSRYMVIKTGTSFATALFVWVWLWFLGIDFGALWAILAFLLNFIPFVGSVLMAAPAVLMALVQTDLSTTLLVALGYLIANTLIGSVLEPRIMGRGLGISTLAVFLSLLLWSWVLGTVGAFLSVPLTMVLMIALDASPHTRPMAILLGPDIAPSESPAEDQAAIQP</sequence>
<keyword evidence="5 6" id="KW-0472">Membrane</keyword>
<dbReference type="EMBL" id="JABZEO010000004">
    <property type="protein sequence ID" value="NVZ08999.1"/>
    <property type="molecule type" value="Genomic_DNA"/>
</dbReference>
<comment type="caution">
    <text evidence="7">The sequence shown here is derived from an EMBL/GenBank/DDBJ whole genome shotgun (WGS) entry which is preliminary data.</text>
</comment>
<reference evidence="7 8" key="1">
    <citation type="submission" date="2020-06" db="EMBL/GenBank/DDBJ databases">
        <title>Whole-genome sequence of Allochromatium humboldtianum DSM 21881, type strain.</title>
        <authorList>
            <person name="Kyndt J.A."/>
            <person name="Meyer T.E."/>
        </authorList>
    </citation>
    <scope>NUCLEOTIDE SEQUENCE [LARGE SCALE GENOMIC DNA]</scope>
    <source>
        <strain evidence="7 8">DSM 21881</strain>
    </source>
</reference>
<evidence type="ECO:0000256" key="3">
    <source>
        <dbReference type="ARBA" id="ARBA00022692"/>
    </source>
</evidence>
<feature type="transmembrane region" description="Helical" evidence="6">
    <location>
        <begin position="258"/>
        <end position="279"/>
    </location>
</feature>
<dbReference type="Proteomes" id="UP000592294">
    <property type="component" value="Unassembled WGS sequence"/>
</dbReference>
<feature type="transmembrane region" description="Helical" evidence="6">
    <location>
        <begin position="7"/>
        <end position="27"/>
    </location>
</feature>
<gene>
    <name evidence="7" type="ORF">HW932_06965</name>
</gene>
<dbReference type="InterPro" id="IPR002549">
    <property type="entry name" value="AI-2E-like"/>
</dbReference>
<feature type="transmembrane region" description="Helical" evidence="6">
    <location>
        <begin position="144"/>
        <end position="163"/>
    </location>
</feature>
<evidence type="ECO:0000313" key="8">
    <source>
        <dbReference type="Proteomes" id="UP000592294"/>
    </source>
</evidence>
<keyword evidence="3 6" id="KW-0812">Transmembrane</keyword>
<feature type="transmembrane region" description="Helical" evidence="6">
    <location>
        <begin position="223"/>
        <end position="246"/>
    </location>
</feature>
<dbReference type="PANTHER" id="PTHR21716">
    <property type="entry name" value="TRANSMEMBRANE PROTEIN"/>
    <property type="match status" value="1"/>
</dbReference>
<name>A0A850R302_9GAMM</name>